<proteinExistence type="predicted"/>
<gene>
    <name evidence="1" type="ORF">DXG03_001338</name>
</gene>
<keyword evidence="2" id="KW-1185">Reference proteome</keyword>
<dbReference type="EMBL" id="JABCKV010000127">
    <property type="protein sequence ID" value="KAG5643217.1"/>
    <property type="molecule type" value="Genomic_DNA"/>
</dbReference>
<reference evidence="1" key="2">
    <citation type="submission" date="2021-10" db="EMBL/GenBank/DDBJ databases">
        <title>Phylogenomics reveals ancestral predisposition of the termite-cultivated fungus Termitomyces towards a domesticated lifestyle.</title>
        <authorList>
            <person name="Auxier B."/>
            <person name="Grum-Grzhimaylo A."/>
            <person name="Cardenas M.E."/>
            <person name="Lodge J.D."/>
            <person name="Laessoe T."/>
            <person name="Pedersen O."/>
            <person name="Smith M.E."/>
            <person name="Kuyper T.W."/>
            <person name="Franco-Molano E.A."/>
            <person name="Baroni T.J."/>
            <person name="Aanen D.K."/>
        </authorList>
    </citation>
    <scope>NUCLEOTIDE SEQUENCE</scope>
    <source>
        <strain evidence="1">AP01</strain>
        <tissue evidence="1">Mycelium</tissue>
    </source>
</reference>
<protein>
    <recommendedName>
        <fullName evidence="3">ABM domain-containing protein</fullName>
    </recommendedName>
</protein>
<organism evidence="1 2">
    <name type="scientific">Asterophora parasitica</name>
    <dbReference type="NCBI Taxonomy" id="117018"/>
    <lineage>
        <taxon>Eukaryota</taxon>
        <taxon>Fungi</taxon>
        <taxon>Dikarya</taxon>
        <taxon>Basidiomycota</taxon>
        <taxon>Agaricomycotina</taxon>
        <taxon>Agaricomycetes</taxon>
        <taxon>Agaricomycetidae</taxon>
        <taxon>Agaricales</taxon>
        <taxon>Tricholomatineae</taxon>
        <taxon>Lyophyllaceae</taxon>
        <taxon>Asterophora</taxon>
    </lineage>
</organism>
<sequence>MPVVEYTSLQLISPYTLETEAVRDLLEGGCARQAAHSTYPVYLFTNASDASIIYLISGWTSVAQHLQYAGSEENRKAMGSFGDYLTIKGLGHPVIDVSAFPTDVAVVTVEKYAGDKGASEAVESNLPTAKWVGEGIDEETKGGYKISAFGPEDKDVVLSFGVGVNEIDVLILVKAFRG</sequence>
<evidence type="ECO:0008006" key="3">
    <source>
        <dbReference type="Google" id="ProtNLM"/>
    </source>
</evidence>
<name>A0A9P7G374_9AGAR</name>
<evidence type="ECO:0000313" key="1">
    <source>
        <dbReference type="EMBL" id="KAG5643217.1"/>
    </source>
</evidence>
<dbReference type="OrthoDB" id="3542212at2759"/>
<dbReference type="AlphaFoldDB" id="A0A9P7G374"/>
<evidence type="ECO:0000313" key="2">
    <source>
        <dbReference type="Proteomes" id="UP000775547"/>
    </source>
</evidence>
<reference evidence="1" key="1">
    <citation type="submission" date="2020-07" db="EMBL/GenBank/DDBJ databases">
        <authorList>
            <person name="Nieuwenhuis M."/>
            <person name="Van De Peppel L.J.J."/>
        </authorList>
    </citation>
    <scope>NUCLEOTIDE SEQUENCE</scope>
    <source>
        <strain evidence="1">AP01</strain>
        <tissue evidence="1">Mycelium</tissue>
    </source>
</reference>
<dbReference type="PANTHER" id="PTHR42052">
    <property type="entry name" value="ABM DOMAIN-CONTAINING PROTEIN"/>
    <property type="match status" value="1"/>
</dbReference>
<comment type="caution">
    <text evidence="1">The sequence shown here is derived from an EMBL/GenBank/DDBJ whole genome shotgun (WGS) entry which is preliminary data.</text>
</comment>
<dbReference type="PANTHER" id="PTHR42052:SF1">
    <property type="entry name" value="ABM DOMAIN-CONTAINING PROTEIN"/>
    <property type="match status" value="1"/>
</dbReference>
<accession>A0A9P7G374</accession>
<dbReference type="Proteomes" id="UP000775547">
    <property type="component" value="Unassembled WGS sequence"/>
</dbReference>